<dbReference type="EMBL" id="HG322950">
    <property type="protein sequence ID" value="CDF83847.1"/>
    <property type="molecule type" value="Genomic_DNA"/>
</dbReference>
<dbReference type="InterPro" id="IPR051213">
    <property type="entry name" value="START_lipid_transfer"/>
</dbReference>
<evidence type="ECO:0000313" key="3">
    <source>
        <dbReference type="Proteomes" id="UP000025241"/>
    </source>
</evidence>
<dbReference type="eggNOG" id="COG2867">
    <property type="taxonomic scope" value="Bacteria"/>
</dbReference>
<dbReference type="Pfam" id="PF01852">
    <property type="entry name" value="START"/>
    <property type="match status" value="1"/>
</dbReference>
<evidence type="ECO:0000313" key="2">
    <source>
        <dbReference type="EMBL" id="CDF83847.1"/>
    </source>
</evidence>
<dbReference type="PIRSF" id="PIRSF039033">
    <property type="entry name" value="START_dom"/>
    <property type="match status" value="1"/>
</dbReference>
<reference evidence="2 3" key="1">
    <citation type="submission" date="2013-03" db="EMBL/GenBank/DDBJ databases">
        <authorList>
            <person name="Linke B."/>
        </authorList>
    </citation>
    <scope>NUCLEOTIDE SEQUENCE [LARGE SCALE GENOMIC DNA]</scope>
    <source>
        <strain evidence="2 3">B13</strain>
    </source>
</reference>
<dbReference type="STRING" id="1301098.PKB_2500"/>
<evidence type="ECO:0000259" key="1">
    <source>
        <dbReference type="PROSITE" id="PS50848"/>
    </source>
</evidence>
<dbReference type="KEGG" id="pkc:PKB_2500"/>
<organism evidence="2 3">
    <name type="scientific">Pseudomonas knackmussii (strain DSM 6978 / CCUG 54928 / LMG 23759 / B13)</name>
    <dbReference type="NCBI Taxonomy" id="1301098"/>
    <lineage>
        <taxon>Bacteria</taxon>
        <taxon>Pseudomonadati</taxon>
        <taxon>Pseudomonadota</taxon>
        <taxon>Gammaproteobacteria</taxon>
        <taxon>Pseudomonadales</taxon>
        <taxon>Pseudomonadaceae</taxon>
        <taxon>Pseudomonas</taxon>
    </lineage>
</organism>
<dbReference type="Gene3D" id="3.30.530.20">
    <property type="match status" value="1"/>
</dbReference>
<dbReference type="GO" id="GO:0005737">
    <property type="term" value="C:cytoplasm"/>
    <property type="evidence" value="ECO:0007669"/>
    <property type="project" value="UniProtKB-ARBA"/>
</dbReference>
<dbReference type="InterPro" id="IPR023393">
    <property type="entry name" value="START-like_dom_sf"/>
</dbReference>
<dbReference type="CDD" id="cd08876">
    <property type="entry name" value="START_1"/>
    <property type="match status" value="1"/>
</dbReference>
<dbReference type="Proteomes" id="UP000025241">
    <property type="component" value="Chromosome I"/>
</dbReference>
<dbReference type="InterPro" id="IPR002913">
    <property type="entry name" value="START_lipid-bd_dom"/>
</dbReference>
<gene>
    <name evidence="2" type="ORF">PKB_2500</name>
</gene>
<dbReference type="PROSITE" id="PS50848">
    <property type="entry name" value="START"/>
    <property type="match status" value="1"/>
</dbReference>
<dbReference type="PANTHER" id="PTHR19308">
    <property type="entry name" value="PHOSPHATIDYLCHOLINE TRANSFER PROTEIN"/>
    <property type="match status" value="1"/>
</dbReference>
<protein>
    <recommendedName>
        <fullName evidence="1">START domain-containing protein</fullName>
    </recommendedName>
</protein>
<dbReference type="PANTHER" id="PTHR19308:SF14">
    <property type="entry name" value="START DOMAIN-CONTAINING PROTEIN"/>
    <property type="match status" value="1"/>
</dbReference>
<name>A0A024HH64_PSEKB</name>
<feature type="domain" description="START" evidence="1">
    <location>
        <begin position="1"/>
        <end position="185"/>
    </location>
</feature>
<dbReference type="GO" id="GO:0008289">
    <property type="term" value="F:lipid binding"/>
    <property type="evidence" value="ECO:0007669"/>
    <property type="project" value="InterPro"/>
</dbReference>
<dbReference type="SUPFAM" id="SSF55961">
    <property type="entry name" value="Bet v1-like"/>
    <property type="match status" value="1"/>
</dbReference>
<keyword evidence="3" id="KW-1185">Reference proteome</keyword>
<proteinExistence type="predicted"/>
<dbReference type="PATRIC" id="fig|1301098.3.peg.2505"/>
<reference evidence="2 3" key="2">
    <citation type="submission" date="2014-05" db="EMBL/GenBank/DDBJ databases">
        <title>Genome sequence of the 3-chlorobenzoate degrading bacterium Pseudomonas knackmussii B13 shows multiple evidence for horizontal gene transfer.</title>
        <authorList>
            <person name="Miyazaki R."/>
            <person name="Bertelli C."/>
            <person name="Falquet L."/>
            <person name="Robinson-Rechavi M."/>
            <person name="Gharib W."/>
            <person name="Roy S."/>
            <person name="Van der Meer J.R."/>
        </authorList>
    </citation>
    <scope>NUCLEOTIDE SEQUENCE [LARGE SCALE GENOMIC DNA]</scope>
    <source>
        <strain evidence="2 3">B13</strain>
    </source>
</reference>
<sequence length="188" mass="21320">MSAQERWRLSREEDGIRVYLSPVPGSQYQSYRGVVDIRANVQTLVDLQENLRVACKWLYACAELRLLKASGDDVWLYMRTELPWPTQPRDMVLRVTTQHSDDGGLLRRIQAVPDYLPPVPGQIRVPMLAGIWQLAPLPDGRTRVTYQMRAEPGGSVPSWLANSFVVDAPLDTLRTLRAVAERQAPRTP</sequence>
<dbReference type="InterPro" id="IPR028347">
    <property type="entry name" value="START_dom_prot"/>
</dbReference>
<accession>A0A024HH64</accession>
<dbReference type="RefSeq" id="WP_242411224.1">
    <property type="nucleotide sequence ID" value="NZ_HG322950.1"/>
</dbReference>
<dbReference type="AlphaFoldDB" id="A0A024HH64"/>
<dbReference type="HOGENOM" id="CLU_095975_0_0_6"/>